<evidence type="ECO:0000256" key="1">
    <source>
        <dbReference type="SAM" id="MobiDB-lite"/>
    </source>
</evidence>
<feature type="compositionally biased region" description="Basic and acidic residues" evidence="1">
    <location>
        <begin position="100"/>
        <end position="146"/>
    </location>
</feature>
<dbReference type="EMBL" id="JBHSIT010000002">
    <property type="protein sequence ID" value="MFC4906978.1"/>
    <property type="molecule type" value="Genomic_DNA"/>
</dbReference>
<protein>
    <submittedName>
        <fullName evidence="2">Uncharacterized protein</fullName>
    </submittedName>
</protein>
<evidence type="ECO:0000313" key="2">
    <source>
        <dbReference type="EMBL" id="MFC4906978.1"/>
    </source>
</evidence>
<sequence length="146" mass="16393">MPERPRSEHRRRRLRREGDGRLFDLDERRFAGLAELADDIRAGRPFQAHRQGTGAECTNQVLVEVLRSALARHAGPMAAPAPFGTAHRLLSAPAEIEPGPPRDDRPEPERPEPERPEPERPEPGRSEPGRPEPERPEPGRPEPGRP</sequence>
<name>A0ABV9TS76_9ACTN</name>
<accession>A0ABV9TS76</accession>
<comment type="caution">
    <text evidence="2">The sequence shown here is derived from an EMBL/GenBank/DDBJ whole genome shotgun (WGS) entry which is preliminary data.</text>
</comment>
<evidence type="ECO:0000313" key="3">
    <source>
        <dbReference type="Proteomes" id="UP001595872"/>
    </source>
</evidence>
<proteinExistence type="predicted"/>
<dbReference type="Proteomes" id="UP001595872">
    <property type="component" value="Unassembled WGS sequence"/>
</dbReference>
<gene>
    <name evidence="2" type="ORF">ACFPCY_06590</name>
</gene>
<feature type="region of interest" description="Disordered" evidence="1">
    <location>
        <begin position="76"/>
        <end position="146"/>
    </location>
</feature>
<keyword evidence="3" id="KW-1185">Reference proteome</keyword>
<organism evidence="2 3">
    <name type="scientific">Actinomadura gamaensis</name>
    <dbReference type="NCBI Taxonomy" id="1763541"/>
    <lineage>
        <taxon>Bacteria</taxon>
        <taxon>Bacillati</taxon>
        <taxon>Actinomycetota</taxon>
        <taxon>Actinomycetes</taxon>
        <taxon>Streptosporangiales</taxon>
        <taxon>Thermomonosporaceae</taxon>
        <taxon>Actinomadura</taxon>
    </lineage>
</organism>
<reference evidence="3" key="1">
    <citation type="journal article" date="2019" name="Int. J. Syst. Evol. Microbiol.">
        <title>The Global Catalogue of Microorganisms (GCM) 10K type strain sequencing project: providing services to taxonomists for standard genome sequencing and annotation.</title>
        <authorList>
            <consortium name="The Broad Institute Genomics Platform"/>
            <consortium name="The Broad Institute Genome Sequencing Center for Infectious Disease"/>
            <person name="Wu L."/>
            <person name="Ma J."/>
        </authorList>
    </citation>
    <scope>NUCLEOTIDE SEQUENCE [LARGE SCALE GENOMIC DNA]</scope>
    <source>
        <strain evidence="3">KLKA75</strain>
    </source>
</reference>
<dbReference type="RefSeq" id="WP_378252719.1">
    <property type="nucleotide sequence ID" value="NZ_JBHSIT010000002.1"/>
</dbReference>